<organism evidence="1 2">
    <name type="scientific">Papaver nudicaule</name>
    <name type="common">Iceland poppy</name>
    <dbReference type="NCBI Taxonomy" id="74823"/>
    <lineage>
        <taxon>Eukaryota</taxon>
        <taxon>Viridiplantae</taxon>
        <taxon>Streptophyta</taxon>
        <taxon>Embryophyta</taxon>
        <taxon>Tracheophyta</taxon>
        <taxon>Spermatophyta</taxon>
        <taxon>Magnoliopsida</taxon>
        <taxon>Ranunculales</taxon>
        <taxon>Papaveraceae</taxon>
        <taxon>Papaveroideae</taxon>
        <taxon>Papaver</taxon>
    </lineage>
</organism>
<name>A0AA41S759_PAPNU</name>
<keyword evidence="2" id="KW-1185">Reference proteome</keyword>
<comment type="caution">
    <text evidence="1">The sequence shown here is derived from an EMBL/GenBank/DDBJ whole genome shotgun (WGS) entry which is preliminary data.</text>
</comment>
<dbReference type="GO" id="GO:0043291">
    <property type="term" value="C:RAVE complex"/>
    <property type="evidence" value="ECO:0007669"/>
    <property type="project" value="TreeGrafter"/>
</dbReference>
<sequence>NSRRAFVAVRHLVAYLSAVTNASGYNSSRLSHHIPQVPLSEYFEDSVSTSSASDKGLQWGMSAAQVTAATSFQRSSTQSIGGFSFDSNGSSNSLGATSRKSEITGFIETLEKTHEVAAIINMEKCEMLAIIDLLGEVSDASCSSAYGSLDEPAR</sequence>
<dbReference type="PANTHER" id="PTHR13950">
    <property type="entry name" value="RABCONNECTIN-RELATED"/>
    <property type="match status" value="1"/>
</dbReference>
<accession>A0AA41S759</accession>
<feature type="non-terminal residue" evidence="1">
    <location>
        <position position="154"/>
    </location>
</feature>
<dbReference type="PANTHER" id="PTHR13950:SF9">
    <property type="entry name" value="RABCONNECTIN-3A"/>
    <property type="match status" value="1"/>
</dbReference>
<dbReference type="EMBL" id="JAJJMA010112531">
    <property type="protein sequence ID" value="MCL7031467.1"/>
    <property type="molecule type" value="Genomic_DNA"/>
</dbReference>
<gene>
    <name evidence="1" type="ORF">MKW94_017875</name>
</gene>
<feature type="non-terminal residue" evidence="1">
    <location>
        <position position="1"/>
    </location>
</feature>
<dbReference type="Proteomes" id="UP001177140">
    <property type="component" value="Unassembled WGS sequence"/>
</dbReference>
<evidence type="ECO:0000313" key="1">
    <source>
        <dbReference type="EMBL" id="MCL7031467.1"/>
    </source>
</evidence>
<dbReference type="AlphaFoldDB" id="A0AA41S759"/>
<dbReference type="GO" id="GO:0007035">
    <property type="term" value="P:vacuolar acidification"/>
    <property type="evidence" value="ECO:0007669"/>
    <property type="project" value="TreeGrafter"/>
</dbReference>
<protein>
    <submittedName>
        <fullName evidence="1">Uncharacterized protein</fullName>
    </submittedName>
</protein>
<evidence type="ECO:0000313" key="2">
    <source>
        <dbReference type="Proteomes" id="UP001177140"/>
    </source>
</evidence>
<reference evidence="1" key="1">
    <citation type="submission" date="2022-03" db="EMBL/GenBank/DDBJ databases">
        <title>A functionally conserved STORR gene fusion in Papaver species that diverged 16.8 million years ago.</title>
        <authorList>
            <person name="Catania T."/>
        </authorList>
    </citation>
    <scope>NUCLEOTIDE SEQUENCE</scope>
    <source>
        <strain evidence="1">S-191538</strain>
    </source>
</reference>
<proteinExistence type="predicted"/>
<dbReference type="InterPro" id="IPR052208">
    <property type="entry name" value="DmX-like/RAVE_component"/>
</dbReference>